<evidence type="ECO:0000256" key="3">
    <source>
        <dbReference type="ARBA" id="ARBA00022801"/>
    </source>
</evidence>
<dbReference type="HAMAP" id="MF_03231">
    <property type="entry name" value="SCS3"/>
    <property type="match status" value="1"/>
</dbReference>
<dbReference type="Proteomes" id="UP000092555">
    <property type="component" value="Unassembled WGS sequence"/>
</dbReference>
<dbReference type="InterPro" id="IPR019388">
    <property type="entry name" value="FIT"/>
</dbReference>
<feature type="active site" evidence="8">
    <location>
        <position position="197"/>
    </location>
</feature>
<comment type="caution">
    <text evidence="10">The sequence shown here is derived from an EMBL/GenBank/DDBJ whole genome shotgun (WGS) entry which is preliminary data.</text>
</comment>
<evidence type="ECO:0000256" key="4">
    <source>
        <dbReference type="ARBA" id="ARBA00022824"/>
    </source>
</evidence>
<keyword evidence="8" id="KW-1208">Phospholipid metabolism</keyword>
<comment type="subcellular location">
    <subcellularLocation>
        <location evidence="1 8">Endoplasmic reticulum membrane</location>
        <topology evidence="1 8">Multi-pass membrane protein</topology>
    </subcellularLocation>
</comment>
<dbReference type="OrthoDB" id="5579088at2759"/>
<feature type="transmembrane region" description="Helical" evidence="9">
    <location>
        <begin position="251"/>
        <end position="271"/>
    </location>
</feature>
<dbReference type="RefSeq" id="XP_018711947.1">
    <property type="nucleotide sequence ID" value="XM_018857537.1"/>
</dbReference>
<keyword evidence="5 8" id="KW-1133">Transmembrane helix</keyword>
<feature type="transmembrane region" description="Helical" evidence="9">
    <location>
        <begin position="103"/>
        <end position="121"/>
    </location>
</feature>
<comment type="catalytic activity">
    <reaction evidence="8">
        <text>hexadecanoyl-CoA + H2O = S-hexadecanoyl-4'-phosphopantetheine + adenosine 3',5'-bisphosphate + 2 H(+)</text>
        <dbReference type="Rhea" id="RHEA:50032"/>
        <dbReference type="ChEBI" id="CHEBI:15377"/>
        <dbReference type="ChEBI" id="CHEBI:15378"/>
        <dbReference type="ChEBI" id="CHEBI:57379"/>
        <dbReference type="ChEBI" id="CHEBI:58343"/>
        <dbReference type="ChEBI" id="CHEBI:132018"/>
    </reaction>
</comment>
<comment type="function">
    <text evidence="8">Fatty acyl-coenzyme A (CoA) diphosphatase that hydrolyzes fatty acyl-CoA to yield acyl-4'-phosphopantetheine and adenosine 3',5'-bisphosphate. Preferentially hydrolyzes unsaturated long-chain acyl-CoA substrates in the endoplasmic reticulum (ER) lumen. This catalytic activity is required for maintaining ER structure and for lipid droplets (LDs) biogenesis, which are lipid storage organelles involved in maintaining lipid and energy homeostasis. May directly bind to diacylglycerol (DAGs) and triacylglycerol, which is also important for LD biogenesis. May support directional budding of nacent LDs from the ER into the cytosol by reducing DAG levels at sites of LD formation. May play a role in the regulation of cell morphology and cytoskeletal organization. Involved in phospholipid biosynthesis.</text>
</comment>
<dbReference type="GO" id="GO:0140042">
    <property type="term" value="P:lipid droplet formation"/>
    <property type="evidence" value="ECO:0007669"/>
    <property type="project" value="UniProtKB-UniRule"/>
</dbReference>
<evidence type="ECO:0000256" key="9">
    <source>
        <dbReference type="SAM" id="Phobius"/>
    </source>
</evidence>
<dbReference type="GO" id="GO:0005789">
    <property type="term" value="C:endoplasmic reticulum membrane"/>
    <property type="evidence" value="ECO:0007669"/>
    <property type="project" value="UniProtKB-SubCell"/>
</dbReference>
<evidence type="ECO:0000256" key="2">
    <source>
        <dbReference type="ARBA" id="ARBA00022692"/>
    </source>
</evidence>
<keyword evidence="8" id="KW-0444">Lipid biosynthesis</keyword>
<keyword evidence="2 8" id="KW-0812">Transmembrane</keyword>
<dbReference type="EC" id="3.6.1.-" evidence="8"/>
<dbReference type="PANTHER" id="PTHR23129:SF0">
    <property type="entry name" value="ACYL-COENZYME A DIPHOSPHATASE FITM2"/>
    <property type="match status" value="1"/>
</dbReference>
<evidence type="ECO:0000256" key="5">
    <source>
        <dbReference type="ARBA" id="ARBA00022989"/>
    </source>
</evidence>
<reference evidence="10 11" key="1">
    <citation type="submission" date="2016-05" db="EMBL/GenBank/DDBJ databases">
        <title>Comparative genomics of biotechnologically important yeasts.</title>
        <authorList>
            <consortium name="DOE Joint Genome Institute"/>
            <person name="Riley R."/>
            <person name="Haridas S."/>
            <person name="Wolfe K.H."/>
            <person name="Lopes M.R."/>
            <person name="Hittinger C.T."/>
            <person name="Goker M."/>
            <person name="Salamov A."/>
            <person name="Wisecaver J."/>
            <person name="Long T.M."/>
            <person name="Aerts A.L."/>
            <person name="Barry K."/>
            <person name="Choi C."/>
            <person name="Clum A."/>
            <person name="Coughlan A.Y."/>
            <person name="Deshpande S."/>
            <person name="Douglass A.P."/>
            <person name="Hanson S.J."/>
            <person name="Klenk H.-P."/>
            <person name="LaButti K."/>
            <person name="Lapidus A."/>
            <person name="Lindquist E."/>
            <person name="Lipzen A."/>
            <person name="Meier-kolthoff J.P."/>
            <person name="Ohm R.A."/>
            <person name="Otillar R.P."/>
            <person name="Pangilinan J."/>
            <person name="Peng Y."/>
            <person name="Rokas A."/>
            <person name="Rosa C.A."/>
            <person name="Scheuner C."/>
            <person name="Sibirny A.A."/>
            <person name="Slot J.C."/>
            <person name="Stielow J.B."/>
            <person name="Sun H."/>
            <person name="Kurtzman C.P."/>
            <person name="Blackwell M."/>
            <person name="Grigoriev I.V."/>
            <person name="Jeffries T.W."/>
        </authorList>
    </citation>
    <scope>NUCLEOTIDE SEQUENCE [LARGE SCALE GENOMIC DNA]</scope>
    <source>
        <strain evidence="10 11">NRRL YB-4993</strain>
    </source>
</reference>
<keyword evidence="7 8" id="KW-0472">Membrane</keyword>
<feature type="active site" evidence="8">
    <location>
        <position position="272"/>
    </location>
</feature>
<sequence length="302" mass="34121">MAVPKNVYQDHADKIAGASKALSQYGISLAEVVFDLSFVVNFIVGKLLHVFSQEEEIYNYYNDKGNVFNQWFVKRGWGWTTAAIVLFYTCTIPGRPRHARAKLALVAFLRWAVATFWWVLFTQWCFGLPIMDKVFLLTGGKCALIPTHKVAAMPGLDGALSRQFYLAGAGYESVSVSSYSCRKLKGSWEGGHDPLGHVFLLVHASLYLFHEVREFWPGWAQFFTNANLFSSSGDASLSGRVRRFLARAPHAPVLLLLALWWFMLLVTNMYFHSLAEKLVGLVFGYLGVLAVYYAPRWARRTP</sequence>
<feature type="transmembrane region" description="Helical" evidence="9">
    <location>
        <begin position="71"/>
        <end position="91"/>
    </location>
</feature>
<dbReference type="InterPro" id="IPR046400">
    <property type="entry name" value="SCS3"/>
</dbReference>
<evidence type="ECO:0000313" key="10">
    <source>
        <dbReference type="EMBL" id="OBA21437.1"/>
    </source>
</evidence>
<keyword evidence="6" id="KW-0443">Lipid metabolism</keyword>
<organism evidence="10 11">
    <name type="scientific">Metschnikowia bicuspidata var. bicuspidata NRRL YB-4993</name>
    <dbReference type="NCBI Taxonomy" id="869754"/>
    <lineage>
        <taxon>Eukaryota</taxon>
        <taxon>Fungi</taxon>
        <taxon>Dikarya</taxon>
        <taxon>Ascomycota</taxon>
        <taxon>Saccharomycotina</taxon>
        <taxon>Pichiomycetes</taxon>
        <taxon>Metschnikowiaceae</taxon>
        <taxon>Metschnikowia</taxon>
    </lineage>
</organism>
<evidence type="ECO:0000256" key="6">
    <source>
        <dbReference type="ARBA" id="ARBA00023098"/>
    </source>
</evidence>
<keyword evidence="8" id="KW-0594">Phospholipid biosynthesis</keyword>
<dbReference type="AlphaFoldDB" id="A0A1A0HC33"/>
<keyword evidence="11" id="KW-1185">Reference proteome</keyword>
<accession>A0A1A0HC33</accession>
<gene>
    <name evidence="8" type="primary">SCS3</name>
    <name evidence="8" type="synonym">FIT2B</name>
    <name evidence="10" type="ORF">METBIDRAFT_42379</name>
</gene>
<protein>
    <recommendedName>
        <fullName evidence="8">Acyl-coenzyme A diphosphatase SCS3</fullName>
        <ecNumber evidence="8">3.6.1.-</ecNumber>
    </recommendedName>
    <alternativeName>
        <fullName evidence="8">FIT family protein SCS3</fullName>
    </alternativeName>
</protein>
<comment type="catalytic activity">
    <reaction evidence="8">
        <text>an acyl-CoA + H2O = an acyl-4'-phosphopantetheine + adenosine 3',5'-bisphosphate + 2 H(+)</text>
        <dbReference type="Rhea" id="RHEA:50044"/>
        <dbReference type="ChEBI" id="CHEBI:15377"/>
        <dbReference type="ChEBI" id="CHEBI:15378"/>
        <dbReference type="ChEBI" id="CHEBI:58342"/>
        <dbReference type="ChEBI" id="CHEBI:58343"/>
        <dbReference type="ChEBI" id="CHEBI:132023"/>
    </reaction>
</comment>
<feature type="transmembrane region" description="Helical" evidence="9">
    <location>
        <begin position="278"/>
        <end position="295"/>
    </location>
</feature>
<dbReference type="Pfam" id="PF10261">
    <property type="entry name" value="FIT"/>
    <property type="match status" value="1"/>
</dbReference>
<dbReference type="GeneID" id="30030513"/>
<feature type="transmembrane region" description="Helical" evidence="9">
    <location>
        <begin position="32"/>
        <end position="51"/>
    </location>
</feature>
<dbReference type="PANTHER" id="PTHR23129">
    <property type="entry name" value="ACYL-COENZYME A DIPHOSPHATASE FITM2"/>
    <property type="match status" value="1"/>
</dbReference>
<evidence type="ECO:0000313" key="11">
    <source>
        <dbReference type="Proteomes" id="UP000092555"/>
    </source>
</evidence>
<dbReference type="GO" id="GO:0010945">
    <property type="term" value="F:coenzyme A diphosphatase activity"/>
    <property type="evidence" value="ECO:0007669"/>
    <property type="project" value="InterPro"/>
</dbReference>
<comment type="similarity">
    <text evidence="8">Belongs to the FIT family. Fungal FIT2B/SCS3 subfamily.</text>
</comment>
<proteinExistence type="inferred from homology"/>
<comment type="catalytic activity">
    <reaction evidence="8">
        <text>(5Z,8Z,11Z,14Z)-eicosatetraenoyl-CoA + H2O = S-(5Z,8Z,11Z,14Z-eicosatetraenoyl)-4'-phosphopantetheine + adenosine 3',5'-bisphosphate + 2 H(+)</text>
        <dbReference type="Rhea" id="RHEA:65568"/>
        <dbReference type="ChEBI" id="CHEBI:15377"/>
        <dbReference type="ChEBI" id="CHEBI:15378"/>
        <dbReference type="ChEBI" id="CHEBI:57368"/>
        <dbReference type="ChEBI" id="CHEBI:58343"/>
        <dbReference type="ChEBI" id="CHEBI:156554"/>
    </reaction>
</comment>
<dbReference type="GO" id="GO:0008654">
    <property type="term" value="P:phospholipid biosynthetic process"/>
    <property type="evidence" value="ECO:0007669"/>
    <property type="project" value="UniProtKB-KW"/>
</dbReference>
<evidence type="ECO:0000256" key="1">
    <source>
        <dbReference type="ARBA" id="ARBA00004477"/>
    </source>
</evidence>
<comment type="catalytic activity">
    <reaction evidence="8">
        <text>(9Z)-octadecenoyl-CoA + H2O = S-(9Z-octadecenoyl)-4'-phosphopantetheine + adenosine 3',5'-bisphosphate + 2 H(+)</text>
        <dbReference type="Rhea" id="RHEA:65564"/>
        <dbReference type="ChEBI" id="CHEBI:15377"/>
        <dbReference type="ChEBI" id="CHEBI:15378"/>
        <dbReference type="ChEBI" id="CHEBI:57387"/>
        <dbReference type="ChEBI" id="CHEBI:58343"/>
        <dbReference type="ChEBI" id="CHEBI:156553"/>
    </reaction>
</comment>
<evidence type="ECO:0000256" key="7">
    <source>
        <dbReference type="ARBA" id="ARBA00023136"/>
    </source>
</evidence>
<dbReference type="STRING" id="869754.A0A1A0HC33"/>
<name>A0A1A0HC33_9ASCO</name>
<dbReference type="EMBL" id="LXTC01000003">
    <property type="protein sequence ID" value="OBA21437.1"/>
    <property type="molecule type" value="Genomic_DNA"/>
</dbReference>
<evidence type="ECO:0000256" key="8">
    <source>
        <dbReference type="HAMAP-Rule" id="MF_03231"/>
    </source>
</evidence>
<keyword evidence="4 8" id="KW-0256">Endoplasmic reticulum</keyword>
<keyword evidence="3 8" id="KW-0378">Hydrolase</keyword>